<dbReference type="InterPro" id="IPR051689">
    <property type="entry name" value="Sterol_desaturase/TMEM195"/>
</dbReference>
<dbReference type="Proteomes" id="UP000078572">
    <property type="component" value="Chromosome 1"/>
</dbReference>
<evidence type="ECO:0000256" key="4">
    <source>
        <dbReference type="ARBA" id="ARBA00023002"/>
    </source>
</evidence>
<dbReference type="GeneID" id="61527737"/>
<comment type="subcellular location">
    <subcellularLocation>
        <location evidence="1">Endomembrane system</location>
        <topology evidence="1">Multi-pass membrane protein</topology>
    </subcellularLocation>
</comment>
<reference evidence="8" key="1">
    <citation type="submission" date="2016-06" db="EMBL/GenBank/DDBJ databases">
        <authorList>
            <person name="Xu Y."/>
            <person name="Nagy A."/>
            <person name="Yan X."/>
            <person name="Kim S.W."/>
            <person name="Haley B."/>
            <person name="Liu N.T."/>
            <person name="Nou X."/>
        </authorList>
    </citation>
    <scope>NUCLEOTIDE SEQUENCE [LARGE SCALE GENOMIC DNA]</scope>
    <source>
        <strain evidence="8">ATCC 49129</strain>
    </source>
</reference>
<organism evidence="7 8">
    <name type="scientific">Ralstonia insidiosa</name>
    <dbReference type="NCBI Taxonomy" id="190721"/>
    <lineage>
        <taxon>Bacteria</taxon>
        <taxon>Pseudomonadati</taxon>
        <taxon>Pseudomonadota</taxon>
        <taxon>Betaproteobacteria</taxon>
        <taxon>Burkholderiales</taxon>
        <taxon>Burkholderiaceae</taxon>
        <taxon>Ralstonia</taxon>
    </lineage>
</organism>
<evidence type="ECO:0000256" key="5">
    <source>
        <dbReference type="ARBA" id="ARBA00023098"/>
    </source>
</evidence>
<sequence length="310" mass="35926">MAVLFTILKIAVVLVLVSSLAEALALSFLRGWSNYDWKAAGVSVVDFLVREYPLRWLLPMAFWLQGLDWIYQHRLWTLPMDNWTGWAACFLGQEFCYYWYHRAAHRVRWFWCTHAVHHSPNDLNLSAAYRFGWTGKLTGTLLFFSLAPLLGMPPRIVLMLLSLNLLYQFWIHATWIPRLGPLEWFLNTPSAHRVHHAANLEYLDGNYGGVLIIFDRLFGTYIPERKDVPCRYGLVHPLRTYNLLTIEFSQWRGLWQDLKTARSAPEVFGYLFRPPGWRPDGNGETTEDLRRRAALVADEGDVVPTTAIAN</sequence>
<keyword evidence="5" id="KW-0443">Lipid metabolism</keyword>
<dbReference type="STRING" id="190721.ACS15_3605"/>
<dbReference type="PANTHER" id="PTHR21624">
    <property type="entry name" value="STEROL DESATURASE-RELATED PROTEIN"/>
    <property type="match status" value="1"/>
</dbReference>
<evidence type="ECO:0000256" key="1">
    <source>
        <dbReference type="ARBA" id="ARBA00004127"/>
    </source>
</evidence>
<dbReference type="PANTHER" id="PTHR21624:SF1">
    <property type="entry name" value="ALKYLGLYCEROL MONOOXYGENASE"/>
    <property type="match status" value="1"/>
</dbReference>
<name>A0A192A0Z4_9RALS</name>
<proteinExistence type="predicted"/>
<evidence type="ECO:0000256" key="3">
    <source>
        <dbReference type="ARBA" id="ARBA00022989"/>
    </source>
</evidence>
<protein>
    <submittedName>
        <fullName evidence="7">Fatty acid hydroxylase</fullName>
    </submittedName>
</protein>
<keyword evidence="6" id="KW-0472">Membrane</keyword>
<keyword evidence="3" id="KW-1133">Transmembrane helix</keyword>
<dbReference type="GO" id="GO:0016020">
    <property type="term" value="C:membrane"/>
    <property type="evidence" value="ECO:0007669"/>
    <property type="project" value="GOC"/>
</dbReference>
<keyword evidence="8" id="KW-1185">Reference proteome</keyword>
<dbReference type="OrthoDB" id="9770329at2"/>
<dbReference type="GO" id="GO:0006643">
    <property type="term" value="P:membrane lipid metabolic process"/>
    <property type="evidence" value="ECO:0007669"/>
    <property type="project" value="TreeGrafter"/>
</dbReference>
<gene>
    <name evidence="7" type="ORF">A9Y76_17065</name>
</gene>
<dbReference type="GO" id="GO:0050479">
    <property type="term" value="F:glyceryl-ether monooxygenase activity"/>
    <property type="evidence" value="ECO:0007669"/>
    <property type="project" value="TreeGrafter"/>
</dbReference>
<evidence type="ECO:0000313" key="7">
    <source>
        <dbReference type="EMBL" id="ANJ74054.1"/>
    </source>
</evidence>
<dbReference type="InterPro" id="IPR006694">
    <property type="entry name" value="Fatty_acid_hydroxylase"/>
</dbReference>
<dbReference type="RefSeq" id="WP_064805707.1">
    <property type="nucleotide sequence ID" value="NZ_CP016022.1"/>
</dbReference>
<evidence type="ECO:0000256" key="2">
    <source>
        <dbReference type="ARBA" id="ARBA00022692"/>
    </source>
</evidence>
<evidence type="ECO:0000256" key="6">
    <source>
        <dbReference type="ARBA" id="ARBA00023136"/>
    </source>
</evidence>
<dbReference type="AlphaFoldDB" id="A0A192A0Z4"/>
<dbReference type="GO" id="GO:0008610">
    <property type="term" value="P:lipid biosynthetic process"/>
    <property type="evidence" value="ECO:0007669"/>
    <property type="project" value="InterPro"/>
</dbReference>
<dbReference type="Pfam" id="PF04116">
    <property type="entry name" value="FA_hydroxylase"/>
    <property type="match status" value="1"/>
</dbReference>
<keyword evidence="4" id="KW-0560">Oxidoreductase</keyword>
<dbReference type="EMBL" id="CP016022">
    <property type="protein sequence ID" value="ANJ74054.1"/>
    <property type="molecule type" value="Genomic_DNA"/>
</dbReference>
<dbReference type="GO" id="GO:0012505">
    <property type="term" value="C:endomembrane system"/>
    <property type="evidence" value="ECO:0007669"/>
    <property type="project" value="UniProtKB-SubCell"/>
</dbReference>
<accession>A0A192A0Z4</accession>
<keyword evidence="2" id="KW-0812">Transmembrane</keyword>
<dbReference type="GO" id="GO:0005506">
    <property type="term" value="F:iron ion binding"/>
    <property type="evidence" value="ECO:0007669"/>
    <property type="project" value="InterPro"/>
</dbReference>
<evidence type="ECO:0000313" key="8">
    <source>
        <dbReference type="Proteomes" id="UP000078572"/>
    </source>
</evidence>